<dbReference type="EMBL" id="MFIX01000065">
    <property type="protein sequence ID" value="OGG05321.1"/>
    <property type="molecule type" value="Genomic_DNA"/>
</dbReference>
<feature type="repeat" description="Lumazine-binding" evidence="3">
    <location>
        <begin position="1"/>
        <end position="96"/>
    </location>
</feature>
<protein>
    <recommendedName>
        <fullName evidence="2">Riboflavin synthase</fullName>
        <ecNumber evidence="2">2.5.1.9</ecNumber>
    </recommendedName>
</protein>
<dbReference type="PIRSF" id="PIRSF000498">
    <property type="entry name" value="Riboflavin_syn_A"/>
    <property type="match status" value="1"/>
</dbReference>
<dbReference type="PANTHER" id="PTHR21098:SF0">
    <property type="entry name" value="RIBOFLAVIN SYNTHASE"/>
    <property type="match status" value="1"/>
</dbReference>
<dbReference type="NCBIfam" id="NF006767">
    <property type="entry name" value="PRK09289.1"/>
    <property type="match status" value="1"/>
</dbReference>
<organism evidence="5 6">
    <name type="scientific">Candidatus Glassbacteria bacterium RIFCSPLOWO2_12_FULL_58_11</name>
    <dbReference type="NCBI Taxonomy" id="1817867"/>
    <lineage>
        <taxon>Bacteria</taxon>
        <taxon>Candidatus Glassiibacteriota</taxon>
    </lineage>
</organism>
<evidence type="ECO:0000256" key="2">
    <source>
        <dbReference type="NCBIfam" id="TIGR00187"/>
    </source>
</evidence>
<dbReference type="PROSITE" id="PS51177">
    <property type="entry name" value="LUMAZINE_BIND"/>
    <property type="match status" value="2"/>
</dbReference>
<evidence type="ECO:0000259" key="4">
    <source>
        <dbReference type="PROSITE" id="PS51177"/>
    </source>
</evidence>
<gene>
    <name evidence="5" type="ORF">A3F83_17225</name>
</gene>
<dbReference type="AlphaFoldDB" id="A0A1F5YYR7"/>
<dbReference type="Pfam" id="PF00677">
    <property type="entry name" value="Lum_binding"/>
    <property type="match status" value="2"/>
</dbReference>
<dbReference type="InterPro" id="IPR017938">
    <property type="entry name" value="Riboflavin_synthase-like_b-brl"/>
</dbReference>
<dbReference type="NCBIfam" id="TIGR00187">
    <property type="entry name" value="ribE"/>
    <property type="match status" value="1"/>
</dbReference>
<dbReference type="InterPro" id="IPR001783">
    <property type="entry name" value="Lumazine-bd"/>
</dbReference>
<reference evidence="5 6" key="1">
    <citation type="journal article" date="2016" name="Nat. Commun.">
        <title>Thousands of microbial genomes shed light on interconnected biogeochemical processes in an aquifer system.</title>
        <authorList>
            <person name="Anantharaman K."/>
            <person name="Brown C.T."/>
            <person name="Hug L.A."/>
            <person name="Sharon I."/>
            <person name="Castelle C.J."/>
            <person name="Probst A.J."/>
            <person name="Thomas B.C."/>
            <person name="Singh A."/>
            <person name="Wilkins M.J."/>
            <person name="Karaoz U."/>
            <person name="Brodie E.L."/>
            <person name="Williams K.H."/>
            <person name="Hubbard S.S."/>
            <person name="Banfield J.F."/>
        </authorList>
    </citation>
    <scope>NUCLEOTIDE SEQUENCE [LARGE SCALE GENOMIC DNA]</scope>
</reference>
<feature type="domain" description="Lumazine-binding" evidence="4">
    <location>
        <begin position="97"/>
        <end position="193"/>
    </location>
</feature>
<dbReference type="CDD" id="cd00402">
    <property type="entry name" value="Riboflavin_synthase_like"/>
    <property type="match status" value="1"/>
</dbReference>
<name>A0A1F5YYR7_9BACT</name>
<accession>A0A1F5YYR7</accession>
<evidence type="ECO:0000256" key="3">
    <source>
        <dbReference type="PROSITE-ProRule" id="PRU00524"/>
    </source>
</evidence>
<dbReference type="STRING" id="1817867.A3F83_17225"/>
<feature type="domain" description="Lumazine-binding" evidence="4">
    <location>
        <begin position="1"/>
        <end position="96"/>
    </location>
</feature>
<keyword evidence="1" id="KW-0677">Repeat</keyword>
<feature type="repeat" description="Lumazine-binding" evidence="3">
    <location>
        <begin position="97"/>
        <end position="193"/>
    </location>
</feature>
<dbReference type="PANTHER" id="PTHR21098">
    <property type="entry name" value="RIBOFLAVIN SYNTHASE ALPHA CHAIN"/>
    <property type="match status" value="1"/>
</dbReference>
<evidence type="ECO:0000313" key="6">
    <source>
        <dbReference type="Proteomes" id="UP000179129"/>
    </source>
</evidence>
<dbReference type="SUPFAM" id="SSF63380">
    <property type="entry name" value="Riboflavin synthase domain-like"/>
    <property type="match status" value="2"/>
</dbReference>
<dbReference type="Gene3D" id="2.40.30.20">
    <property type="match status" value="2"/>
</dbReference>
<dbReference type="EC" id="2.5.1.9" evidence="2"/>
<dbReference type="InterPro" id="IPR023366">
    <property type="entry name" value="ATP_synth_asu-like_sf"/>
</dbReference>
<dbReference type="GO" id="GO:0009231">
    <property type="term" value="P:riboflavin biosynthetic process"/>
    <property type="evidence" value="ECO:0007669"/>
    <property type="project" value="TreeGrafter"/>
</dbReference>
<evidence type="ECO:0000256" key="1">
    <source>
        <dbReference type="ARBA" id="ARBA00022737"/>
    </source>
</evidence>
<dbReference type="InterPro" id="IPR026017">
    <property type="entry name" value="Lumazine-bd_dom"/>
</dbReference>
<proteinExistence type="predicted"/>
<evidence type="ECO:0000313" key="5">
    <source>
        <dbReference type="EMBL" id="OGG05321.1"/>
    </source>
</evidence>
<comment type="caution">
    <text evidence="5">The sequence shown here is derived from an EMBL/GenBank/DDBJ whole genome shotgun (WGS) entry which is preliminary data.</text>
</comment>
<sequence length="213" mass="22586">MFSGIIEHLGTLSAVAPLGGGKRLDIEAGPLTATTRPGDSIAVNGVCLTATAVTGGLIQAEAVSETLSKSNLGELGPGSRVNLERPLEAGGRLHGHWVLGHVDAAIRVSRIEKLAESRLMSFELIEELRPFIVPRASVAIDGVSLTVARLEREAFTCSLIGFTLSHTTLGLMEVGRKVNIETDIIGKYVFSALGRLGLAGDKLSEEKLRSWGY</sequence>
<dbReference type="Proteomes" id="UP000179129">
    <property type="component" value="Unassembled WGS sequence"/>
</dbReference>
<dbReference type="GO" id="GO:0004746">
    <property type="term" value="F:riboflavin synthase activity"/>
    <property type="evidence" value="ECO:0007669"/>
    <property type="project" value="UniProtKB-UniRule"/>
</dbReference>